<keyword evidence="3 5" id="KW-1133">Transmembrane helix</keyword>
<evidence type="ECO:0000256" key="1">
    <source>
        <dbReference type="ARBA" id="ARBA00004141"/>
    </source>
</evidence>
<dbReference type="GO" id="GO:0016020">
    <property type="term" value="C:membrane"/>
    <property type="evidence" value="ECO:0007669"/>
    <property type="project" value="UniProtKB-SubCell"/>
</dbReference>
<evidence type="ECO:0000256" key="4">
    <source>
        <dbReference type="ARBA" id="ARBA00023136"/>
    </source>
</evidence>
<name>A0A5B7I4I6_PORTR</name>
<evidence type="ECO:0000256" key="2">
    <source>
        <dbReference type="ARBA" id="ARBA00022692"/>
    </source>
</evidence>
<evidence type="ECO:0000256" key="5">
    <source>
        <dbReference type="SAM" id="Phobius"/>
    </source>
</evidence>
<dbReference type="EMBL" id="VSRR010043192">
    <property type="protein sequence ID" value="MPC76367.1"/>
    <property type="molecule type" value="Genomic_DNA"/>
</dbReference>
<keyword evidence="4 5" id="KW-0472">Membrane</keyword>
<protein>
    <submittedName>
        <fullName evidence="6">Parathyroid hormone/parathyroid hormone-related peptide receptor</fullName>
    </submittedName>
</protein>
<dbReference type="AlphaFoldDB" id="A0A5B7I4I6"/>
<sequence length="54" mass="6135">MSEGPYNHILNVPVVLSMLLNLFFLINIVRVLVTKLRAVNTGPDTHSTRKVCYH</sequence>
<reference evidence="6 7" key="1">
    <citation type="submission" date="2019-05" db="EMBL/GenBank/DDBJ databases">
        <title>Another draft genome of Portunus trituberculatus and its Hox gene families provides insights of decapod evolution.</title>
        <authorList>
            <person name="Jeong J.-H."/>
            <person name="Song I."/>
            <person name="Kim S."/>
            <person name="Choi T."/>
            <person name="Kim D."/>
            <person name="Ryu S."/>
            <person name="Kim W."/>
        </authorList>
    </citation>
    <scope>NUCLEOTIDE SEQUENCE [LARGE SCALE GENOMIC DNA]</scope>
    <source>
        <tissue evidence="6">Muscle</tissue>
    </source>
</reference>
<dbReference type="Gene3D" id="1.20.1070.10">
    <property type="entry name" value="Rhodopsin 7-helix transmembrane proteins"/>
    <property type="match status" value="1"/>
</dbReference>
<dbReference type="GO" id="GO:0004930">
    <property type="term" value="F:G protein-coupled receptor activity"/>
    <property type="evidence" value="ECO:0007669"/>
    <property type="project" value="InterPro"/>
</dbReference>
<keyword evidence="6" id="KW-0675">Receptor</keyword>
<dbReference type="Pfam" id="PF00002">
    <property type="entry name" value="7tm_2"/>
    <property type="match status" value="1"/>
</dbReference>
<proteinExistence type="predicted"/>
<dbReference type="InterPro" id="IPR000832">
    <property type="entry name" value="GPCR_2_secretin-like"/>
</dbReference>
<comment type="caution">
    <text evidence="6">The sequence shown here is derived from an EMBL/GenBank/DDBJ whole genome shotgun (WGS) entry which is preliminary data.</text>
</comment>
<evidence type="ECO:0000313" key="7">
    <source>
        <dbReference type="Proteomes" id="UP000324222"/>
    </source>
</evidence>
<keyword evidence="7" id="KW-1185">Reference proteome</keyword>
<evidence type="ECO:0000313" key="6">
    <source>
        <dbReference type="EMBL" id="MPC76367.1"/>
    </source>
</evidence>
<accession>A0A5B7I4I6</accession>
<gene>
    <name evidence="6" type="primary">PTH1R_1</name>
    <name evidence="6" type="ORF">E2C01_070777</name>
</gene>
<feature type="transmembrane region" description="Helical" evidence="5">
    <location>
        <begin position="12"/>
        <end position="33"/>
    </location>
</feature>
<keyword evidence="2 5" id="KW-0812">Transmembrane</keyword>
<comment type="subcellular location">
    <subcellularLocation>
        <location evidence="1">Membrane</location>
        <topology evidence="1">Multi-pass membrane protein</topology>
    </subcellularLocation>
</comment>
<evidence type="ECO:0000256" key="3">
    <source>
        <dbReference type="ARBA" id="ARBA00022989"/>
    </source>
</evidence>
<organism evidence="6 7">
    <name type="scientific">Portunus trituberculatus</name>
    <name type="common">Swimming crab</name>
    <name type="synonym">Neptunus trituberculatus</name>
    <dbReference type="NCBI Taxonomy" id="210409"/>
    <lineage>
        <taxon>Eukaryota</taxon>
        <taxon>Metazoa</taxon>
        <taxon>Ecdysozoa</taxon>
        <taxon>Arthropoda</taxon>
        <taxon>Crustacea</taxon>
        <taxon>Multicrustacea</taxon>
        <taxon>Malacostraca</taxon>
        <taxon>Eumalacostraca</taxon>
        <taxon>Eucarida</taxon>
        <taxon>Decapoda</taxon>
        <taxon>Pleocyemata</taxon>
        <taxon>Brachyura</taxon>
        <taxon>Eubrachyura</taxon>
        <taxon>Portunoidea</taxon>
        <taxon>Portunidae</taxon>
        <taxon>Portuninae</taxon>
        <taxon>Portunus</taxon>
    </lineage>
</organism>
<dbReference type="Proteomes" id="UP000324222">
    <property type="component" value="Unassembled WGS sequence"/>
</dbReference>
<dbReference type="OrthoDB" id="16753at2759"/>